<protein>
    <submittedName>
        <fullName evidence="2">Uncharacterized protein</fullName>
    </submittedName>
</protein>
<keyword evidence="1" id="KW-0732">Signal</keyword>
<dbReference type="Proteomes" id="UP001067708">
    <property type="component" value="Unassembled WGS sequence"/>
</dbReference>
<keyword evidence="3" id="KW-1185">Reference proteome</keyword>
<accession>A0ABT4HR04</accession>
<name>A0ABT4HR04_9BACL</name>
<dbReference type="RefSeq" id="WP_258416041.1">
    <property type="nucleotide sequence ID" value="NZ_JAPTNG010000001.1"/>
</dbReference>
<feature type="signal peptide" evidence="1">
    <location>
        <begin position="1"/>
        <end position="25"/>
    </location>
</feature>
<sequence>MSKKSLISVTVASVLCLNAVTPALAAVENVNTKKNITIEQEVLEKISNQLQDFKKANGSDDAVEKVFTEMTPEAQKTAQ</sequence>
<comment type="caution">
    <text evidence="2">The sequence shown here is derived from an EMBL/GenBank/DDBJ whole genome shotgun (WGS) entry which is preliminary data.</text>
</comment>
<organism evidence="2 3">
    <name type="scientific">Brevibacillus halotolerans</name>
    <dbReference type="NCBI Taxonomy" id="1507437"/>
    <lineage>
        <taxon>Bacteria</taxon>
        <taxon>Bacillati</taxon>
        <taxon>Bacillota</taxon>
        <taxon>Bacilli</taxon>
        <taxon>Bacillales</taxon>
        <taxon>Paenibacillaceae</taxon>
        <taxon>Brevibacillus</taxon>
    </lineage>
</organism>
<gene>
    <name evidence="2" type="ORF">O0535_00300</name>
</gene>
<dbReference type="EMBL" id="JAPTNG010000001">
    <property type="protein sequence ID" value="MCZ0829231.1"/>
    <property type="molecule type" value="Genomic_DNA"/>
</dbReference>
<evidence type="ECO:0000256" key="1">
    <source>
        <dbReference type="SAM" id="SignalP"/>
    </source>
</evidence>
<feature type="chain" id="PRO_5046901423" evidence="1">
    <location>
        <begin position="26"/>
        <end position="79"/>
    </location>
</feature>
<evidence type="ECO:0000313" key="2">
    <source>
        <dbReference type="EMBL" id="MCZ0829231.1"/>
    </source>
</evidence>
<evidence type="ECO:0000313" key="3">
    <source>
        <dbReference type="Proteomes" id="UP001067708"/>
    </source>
</evidence>
<reference evidence="2" key="1">
    <citation type="submission" date="2022-09" db="EMBL/GenBank/DDBJ databases">
        <title>Genome analysis and characterization of larvicidal activity of Brevibacillus strains.</title>
        <authorList>
            <person name="Patrusheva E.V."/>
            <person name="Izotova A.O."/>
            <person name="Toshchakov S.V."/>
            <person name="Sineoky S.P."/>
        </authorList>
    </citation>
    <scope>NUCLEOTIDE SEQUENCE</scope>
    <source>
        <strain evidence="2">VKPM_B-13244</strain>
    </source>
</reference>
<proteinExistence type="predicted"/>